<dbReference type="SUPFAM" id="SSF51735">
    <property type="entry name" value="NAD(P)-binding Rossmann-fold domains"/>
    <property type="match status" value="1"/>
</dbReference>
<dbReference type="PRINTS" id="PR00080">
    <property type="entry name" value="SDRFAMILY"/>
</dbReference>
<protein>
    <recommendedName>
        <fullName evidence="5">Glucose and ribitol dehydrogenase</fullName>
    </recommendedName>
</protein>
<dbReference type="FunFam" id="3.40.50.720:FF:000084">
    <property type="entry name" value="Short-chain dehydrogenase reductase"/>
    <property type="match status" value="1"/>
</dbReference>
<feature type="compositionally biased region" description="Polar residues" evidence="3">
    <location>
        <begin position="95"/>
        <end position="111"/>
    </location>
</feature>
<proteinExistence type="inferred from homology"/>
<feature type="region of interest" description="Disordered" evidence="3">
    <location>
        <begin position="95"/>
        <end position="131"/>
    </location>
</feature>
<dbReference type="InterPro" id="IPR002347">
    <property type="entry name" value="SDR_fam"/>
</dbReference>
<organism evidence="4">
    <name type="scientific">Ananas comosus var. bracteatus</name>
    <name type="common">red pineapple</name>
    <dbReference type="NCBI Taxonomy" id="296719"/>
    <lineage>
        <taxon>Eukaryota</taxon>
        <taxon>Viridiplantae</taxon>
        <taxon>Streptophyta</taxon>
        <taxon>Embryophyta</taxon>
        <taxon>Tracheophyta</taxon>
        <taxon>Spermatophyta</taxon>
        <taxon>Magnoliopsida</taxon>
        <taxon>Liliopsida</taxon>
        <taxon>Poales</taxon>
        <taxon>Bromeliaceae</taxon>
        <taxon>Bromelioideae</taxon>
        <taxon>Ananas</taxon>
    </lineage>
</organism>
<evidence type="ECO:0000256" key="1">
    <source>
        <dbReference type="ARBA" id="ARBA00006484"/>
    </source>
</evidence>
<dbReference type="Gene3D" id="3.40.50.720">
    <property type="entry name" value="NAD(P)-binding Rossmann-like Domain"/>
    <property type="match status" value="1"/>
</dbReference>
<evidence type="ECO:0000256" key="2">
    <source>
        <dbReference type="ARBA" id="ARBA00023002"/>
    </source>
</evidence>
<dbReference type="InterPro" id="IPR020904">
    <property type="entry name" value="Sc_DH/Rdtase_CS"/>
</dbReference>
<dbReference type="EMBL" id="LR862130">
    <property type="protein sequence ID" value="CAD1829629.1"/>
    <property type="molecule type" value="Genomic_DNA"/>
</dbReference>
<dbReference type="InterPro" id="IPR036291">
    <property type="entry name" value="NAD(P)-bd_dom_sf"/>
</dbReference>
<reference evidence="4" key="1">
    <citation type="submission" date="2020-07" db="EMBL/GenBank/DDBJ databases">
        <authorList>
            <person name="Lin J."/>
        </authorList>
    </citation>
    <scope>NUCLEOTIDE SEQUENCE</scope>
</reference>
<evidence type="ECO:0000256" key="3">
    <source>
        <dbReference type="SAM" id="MobiDB-lite"/>
    </source>
</evidence>
<comment type="similarity">
    <text evidence="1">Belongs to the short-chain dehydrogenases/reductases (SDR) family.</text>
</comment>
<dbReference type="CDD" id="cd05355">
    <property type="entry name" value="SDR_c1"/>
    <property type="match status" value="1"/>
</dbReference>
<evidence type="ECO:0000313" key="4">
    <source>
        <dbReference type="EMBL" id="CAD1829629.1"/>
    </source>
</evidence>
<dbReference type="PROSITE" id="PS00061">
    <property type="entry name" value="ADH_SHORT"/>
    <property type="match status" value="1"/>
</dbReference>
<dbReference type="AlphaFoldDB" id="A0A6V7PFG6"/>
<name>A0A6V7PFG6_ANACO</name>
<sequence>MLSSSLAVHKRTPLILAAAAASAASAFHLSSFHLYTNSIAAAAAAAARSCHFCAAKKSSGREIYRENSAGALRRRPSCSPRGEAFAITRSCSMASGGTAGSQKFPPQTQERQPGKEHAMEPTPQYTSPDYKPANKLQACSYISLSLIRNLSELLTILNRQLCRFSNFGKVALVTGGDSGIGRAVCYCFAQEGATVAFTYVESHEDKDAKDTLQMLRDITKKHGTTAHAKEPMAIPADLGCEENCKRAVDEVVDAYGRVDVLVNNAGEQHVKECITEITAEQLDRVFKTNIYSYFFMAKHAVKHMEEGTSIINTTSVNAYKGNAKLLDYTATKGAIVGFTRGLALQLAERGIRVNGVAPGPVWTPLIPSSFPEEKVAGFGGEVPMKRAGQPIEIAPSYVFLASFADSSYISGQVLHPNATRGIAEKAVNGARLDKTVNHSPSSRGCTEDGERVTAFVRNDDVAAEVARGGWCDCEWLENKVFSNTCKG</sequence>
<dbReference type="PANTHER" id="PTHR48107:SF16">
    <property type="entry name" value="NADPH-DEPENDENT ALDEHYDE REDUCTASE 1, CHLOROPLASTIC"/>
    <property type="match status" value="1"/>
</dbReference>
<dbReference type="GO" id="GO:0016614">
    <property type="term" value="F:oxidoreductase activity, acting on CH-OH group of donors"/>
    <property type="evidence" value="ECO:0007669"/>
    <property type="project" value="UniProtKB-ARBA"/>
</dbReference>
<dbReference type="PANTHER" id="PTHR48107">
    <property type="entry name" value="NADPH-DEPENDENT ALDEHYDE REDUCTASE-LIKE PROTEIN, CHLOROPLASTIC-RELATED"/>
    <property type="match status" value="1"/>
</dbReference>
<evidence type="ECO:0008006" key="5">
    <source>
        <dbReference type="Google" id="ProtNLM"/>
    </source>
</evidence>
<gene>
    <name evidence="4" type="ORF">CB5_LOCUS12840</name>
</gene>
<dbReference type="PRINTS" id="PR00081">
    <property type="entry name" value="GDHRDH"/>
</dbReference>
<accession>A0A6V7PFG6</accession>
<dbReference type="Pfam" id="PF13561">
    <property type="entry name" value="adh_short_C2"/>
    <property type="match status" value="1"/>
</dbReference>
<keyword evidence="2" id="KW-0560">Oxidoreductase</keyword>